<evidence type="ECO:0000256" key="1">
    <source>
        <dbReference type="SAM" id="MobiDB-lite"/>
    </source>
</evidence>
<keyword evidence="3" id="KW-1185">Reference proteome</keyword>
<evidence type="ECO:0000313" key="2">
    <source>
        <dbReference type="EMBL" id="KAK3265989.1"/>
    </source>
</evidence>
<feature type="non-terminal residue" evidence="2">
    <location>
        <position position="1"/>
    </location>
</feature>
<dbReference type="EMBL" id="LGRX02013520">
    <property type="protein sequence ID" value="KAK3265989.1"/>
    <property type="molecule type" value="Genomic_DNA"/>
</dbReference>
<gene>
    <name evidence="2" type="ORF">CYMTET_25363</name>
</gene>
<feature type="region of interest" description="Disordered" evidence="1">
    <location>
        <begin position="122"/>
        <end position="176"/>
    </location>
</feature>
<proteinExistence type="predicted"/>
<organism evidence="2 3">
    <name type="scientific">Cymbomonas tetramitiformis</name>
    <dbReference type="NCBI Taxonomy" id="36881"/>
    <lineage>
        <taxon>Eukaryota</taxon>
        <taxon>Viridiplantae</taxon>
        <taxon>Chlorophyta</taxon>
        <taxon>Pyramimonadophyceae</taxon>
        <taxon>Pyramimonadales</taxon>
        <taxon>Pyramimonadaceae</taxon>
        <taxon>Cymbomonas</taxon>
    </lineage>
</organism>
<comment type="caution">
    <text evidence="2">The sequence shown here is derived from an EMBL/GenBank/DDBJ whole genome shotgun (WGS) entry which is preliminary data.</text>
</comment>
<feature type="compositionally biased region" description="Gly residues" evidence="1">
    <location>
        <begin position="160"/>
        <end position="171"/>
    </location>
</feature>
<reference evidence="2 3" key="1">
    <citation type="journal article" date="2015" name="Genome Biol. Evol.">
        <title>Comparative Genomics of a Bacterivorous Green Alga Reveals Evolutionary Causalities and Consequences of Phago-Mixotrophic Mode of Nutrition.</title>
        <authorList>
            <person name="Burns J.A."/>
            <person name="Paasch A."/>
            <person name="Narechania A."/>
            <person name="Kim E."/>
        </authorList>
    </citation>
    <scope>NUCLEOTIDE SEQUENCE [LARGE SCALE GENOMIC DNA]</scope>
    <source>
        <strain evidence="2 3">PLY_AMNH</strain>
    </source>
</reference>
<dbReference type="Proteomes" id="UP001190700">
    <property type="component" value="Unassembled WGS sequence"/>
</dbReference>
<protein>
    <submittedName>
        <fullName evidence="2">Uncharacterized protein</fullName>
    </submittedName>
</protein>
<accession>A0AAE0FU77</accession>
<sequence>TPREGNTGTLSADDMEEWRKEVELLLPAIPKAAKLLYKHGALPFPQLQPFVLSLTERLLATALAGGLGDLNPAGAGWVDAVQAAAAEATFVLDRGLTGIEHGDAAAPLFADRPVRRRRQAITQAQPLQPGASPVGPADGGEDGGEARTVDNVVPPLGASAAGGVGEAGKVGTGDEHAGELVEGGAKWLKEALAAAVSAEHVHKEMVPWCEEGVTVGANGEYVRRICDAAALWLARRVVGPGGLAEGLQPVARGVYSEAANNVHSMRQLASSLWAYKGPSWFAFRQCHQSSPPPPSNPQMVPPHASTHTKVCRSACCCWAKVWDTSGAQQELTTETW</sequence>
<evidence type="ECO:0000313" key="3">
    <source>
        <dbReference type="Proteomes" id="UP001190700"/>
    </source>
</evidence>
<name>A0AAE0FU77_9CHLO</name>
<dbReference type="AlphaFoldDB" id="A0AAE0FU77"/>